<keyword evidence="2" id="KW-0472">Membrane</keyword>
<feature type="transmembrane region" description="Helical" evidence="2">
    <location>
        <begin position="286"/>
        <end position="305"/>
    </location>
</feature>
<evidence type="ECO:0000256" key="1">
    <source>
        <dbReference type="SAM" id="Coils"/>
    </source>
</evidence>
<feature type="coiled-coil region" evidence="1">
    <location>
        <begin position="365"/>
        <end position="400"/>
    </location>
</feature>
<feature type="transmembrane region" description="Helical" evidence="2">
    <location>
        <begin position="41"/>
        <end position="62"/>
    </location>
</feature>
<reference evidence="3 4" key="1">
    <citation type="submission" date="2020-08" db="EMBL/GenBank/DDBJ databases">
        <title>Genomic Encyclopedia of Type Strains, Phase III (KMG-III): the genomes of soil and plant-associated and newly described type strains.</title>
        <authorList>
            <person name="Whitman W."/>
        </authorList>
    </citation>
    <scope>NUCLEOTIDE SEQUENCE [LARGE SCALE GENOMIC DNA]</scope>
    <source>
        <strain evidence="3 4">CECT 8075</strain>
    </source>
</reference>
<gene>
    <name evidence="3" type="ORF">FHS27_004475</name>
</gene>
<keyword evidence="4" id="KW-1185">Reference proteome</keyword>
<name>A0A7W5H7R4_9BACT</name>
<dbReference type="EMBL" id="JACHXU010000017">
    <property type="protein sequence ID" value="MBB3208643.1"/>
    <property type="molecule type" value="Genomic_DNA"/>
</dbReference>
<sequence length="441" mass="48024">MNSTPPAPDQRRTRLYWLSKSRGAASFGRGVRWWFCAIGRVQWSIAISLPLAAIAIILIAMAPAMLGGDHNDSGAWALSLATVWCVGLLIQAIITQTLFSVRRPLTAFGENLRSFVTSDSILGHSVTLTIGGVWIAIPDLLESFNDDPIMDLHDDPYYDGGSGGFASPTYRPTILESFGGASRVLALWSALLMALGVAALVCLVCDRFWFGAATGNDDVSAASIALMDHPWIASAWILCLQVFWQLLPVPQSLGRVGWSAVIGLFSTVEDETASDLAKANHAVRSVRWWIVGAALVTLICGVLAIRSSGISTQAGGRAFPAFAGVTLLALWLLASTRNEDLFASQLTLAGNHETGVMKSRFGVRATLKRRKLKRLEQERVQKLRETVERERSEASDAARADEILQRLHANGPSSLSKEERDILSRVSEAIRRERERDNDGA</sequence>
<dbReference type="RefSeq" id="WP_184306802.1">
    <property type="nucleotide sequence ID" value="NZ_JACHXU010000017.1"/>
</dbReference>
<evidence type="ECO:0000256" key="2">
    <source>
        <dbReference type="SAM" id="Phobius"/>
    </source>
</evidence>
<evidence type="ECO:0008006" key="5">
    <source>
        <dbReference type="Google" id="ProtNLM"/>
    </source>
</evidence>
<comment type="caution">
    <text evidence="3">The sequence shown here is derived from an EMBL/GenBank/DDBJ whole genome shotgun (WGS) entry which is preliminary data.</text>
</comment>
<feature type="transmembrane region" description="Helical" evidence="2">
    <location>
        <begin position="317"/>
        <end position="334"/>
    </location>
</feature>
<dbReference type="Proteomes" id="UP000536179">
    <property type="component" value="Unassembled WGS sequence"/>
</dbReference>
<feature type="transmembrane region" description="Helical" evidence="2">
    <location>
        <begin position="74"/>
        <end position="94"/>
    </location>
</feature>
<keyword evidence="2" id="KW-1133">Transmembrane helix</keyword>
<feature type="transmembrane region" description="Helical" evidence="2">
    <location>
        <begin position="115"/>
        <end position="137"/>
    </location>
</feature>
<protein>
    <recommendedName>
        <fullName evidence="5">Transmembrane protein</fullName>
    </recommendedName>
</protein>
<keyword evidence="2" id="KW-0812">Transmembrane</keyword>
<organism evidence="3 4">
    <name type="scientific">Aporhodopirellula rubra</name>
    <dbReference type="NCBI Taxonomy" id="980271"/>
    <lineage>
        <taxon>Bacteria</taxon>
        <taxon>Pseudomonadati</taxon>
        <taxon>Planctomycetota</taxon>
        <taxon>Planctomycetia</taxon>
        <taxon>Pirellulales</taxon>
        <taxon>Pirellulaceae</taxon>
        <taxon>Aporhodopirellula</taxon>
    </lineage>
</organism>
<evidence type="ECO:0000313" key="4">
    <source>
        <dbReference type="Proteomes" id="UP000536179"/>
    </source>
</evidence>
<dbReference type="AlphaFoldDB" id="A0A7W5H7R4"/>
<keyword evidence="1" id="KW-0175">Coiled coil</keyword>
<feature type="transmembrane region" description="Helical" evidence="2">
    <location>
        <begin position="185"/>
        <end position="210"/>
    </location>
</feature>
<evidence type="ECO:0000313" key="3">
    <source>
        <dbReference type="EMBL" id="MBB3208643.1"/>
    </source>
</evidence>
<accession>A0A7W5H7R4</accession>
<proteinExistence type="predicted"/>